<keyword evidence="7 12" id="KW-0865">Zymogen</keyword>
<protein>
    <recommendedName>
        <fullName evidence="12">Phosphatidylserine decarboxylase proenzyme</fullName>
        <ecNumber evidence="12">4.1.1.65</ecNumber>
    </recommendedName>
    <component>
        <recommendedName>
            <fullName evidence="12">Phosphatidylserine decarboxylase alpha chain</fullName>
        </recommendedName>
    </component>
    <component>
        <recommendedName>
            <fullName evidence="12">Phosphatidylserine decarboxylase beta chain</fullName>
        </recommendedName>
    </component>
</protein>
<evidence type="ECO:0000256" key="6">
    <source>
        <dbReference type="ARBA" id="ARBA00023136"/>
    </source>
</evidence>
<gene>
    <name evidence="12 14" type="primary">psd</name>
    <name evidence="14" type="ORF">NCTC13028_01625</name>
    <name evidence="13" type="ORF">SAMN05216497_11940</name>
</gene>
<reference evidence="13 15" key="1">
    <citation type="submission" date="2016-10" db="EMBL/GenBank/DDBJ databases">
        <authorList>
            <person name="Varghese N."/>
            <person name="Submissions S."/>
        </authorList>
    </citation>
    <scope>NUCLEOTIDE SEQUENCE [LARGE SCALE GENOMIC DNA]</scope>
    <source>
        <strain evidence="13 15">NLAE-zl-C224</strain>
    </source>
</reference>
<keyword evidence="15" id="KW-1185">Reference proteome</keyword>
<dbReference type="PANTHER" id="PTHR10067">
    <property type="entry name" value="PHOSPHATIDYLSERINE DECARBOXYLASE"/>
    <property type="match status" value="1"/>
</dbReference>
<evidence type="ECO:0000256" key="7">
    <source>
        <dbReference type="ARBA" id="ARBA00023145"/>
    </source>
</evidence>
<proteinExistence type="inferred from homology"/>
<dbReference type="EMBL" id="UAWC01000022">
    <property type="protein sequence ID" value="SQB35022.1"/>
    <property type="molecule type" value="Genomic_DNA"/>
</dbReference>
<dbReference type="PANTHER" id="PTHR10067:SF17">
    <property type="entry name" value="PHOSPHATIDYLSERINE DECARBOXYLASE PROENZYME 2"/>
    <property type="match status" value="1"/>
</dbReference>
<comment type="subunit">
    <text evidence="12">Heterodimer of a large membrane-associated beta subunit and a small pyruvoyl-containing alpha subunit.</text>
</comment>
<evidence type="ECO:0000256" key="8">
    <source>
        <dbReference type="ARBA" id="ARBA00023209"/>
    </source>
</evidence>
<keyword evidence="4 12" id="KW-0210">Decarboxylase</keyword>
<evidence type="ECO:0000256" key="12">
    <source>
        <dbReference type="HAMAP-Rule" id="MF_00663"/>
    </source>
</evidence>
<feature type="active site" description="Charge relay system; for autoendoproteolytic cleavage activity" evidence="12">
    <location>
        <position position="112"/>
    </location>
</feature>
<dbReference type="NCBIfam" id="TIGR00163">
    <property type="entry name" value="PS_decarb"/>
    <property type="match status" value="1"/>
</dbReference>
<dbReference type="GO" id="GO:0005886">
    <property type="term" value="C:plasma membrane"/>
    <property type="evidence" value="ECO:0007669"/>
    <property type="project" value="UniProtKB-SubCell"/>
</dbReference>
<dbReference type="InterPro" id="IPR033179">
    <property type="entry name" value="PSD_type2_pro"/>
</dbReference>
<reference evidence="14 16" key="2">
    <citation type="submission" date="2018-06" db="EMBL/GenBank/DDBJ databases">
        <authorList>
            <consortium name="Pathogen Informatics"/>
            <person name="Doyle S."/>
        </authorList>
    </citation>
    <scope>NUCLEOTIDE SEQUENCE [LARGE SCALE GENOMIC DNA]</scope>
    <source>
        <strain evidence="14 16">NCTC13028</strain>
    </source>
</reference>
<dbReference type="InterPro" id="IPR003817">
    <property type="entry name" value="PS_Dcarbxylase"/>
</dbReference>
<evidence type="ECO:0000256" key="4">
    <source>
        <dbReference type="ARBA" id="ARBA00022793"/>
    </source>
</evidence>
<dbReference type="OrthoDB" id="9802030at2"/>
<evidence type="ECO:0000313" key="13">
    <source>
        <dbReference type="EMBL" id="SDL32477.1"/>
    </source>
</evidence>
<dbReference type="GO" id="GO:0004609">
    <property type="term" value="F:phosphatidylserine decarboxylase activity"/>
    <property type="evidence" value="ECO:0007669"/>
    <property type="project" value="UniProtKB-UniRule"/>
</dbReference>
<feature type="active site" description="Schiff-base intermediate with substrate; via pyruvic acid; for decarboxylase activity" evidence="12">
    <location>
        <position position="255"/>
    </location>
</feature>
<dbReference type="Proteomes" id="UP000198811">
    <property type="component" value="Unassembled WGS sequence"/>
</dbReference>
<organism evidence="14 16">
    <name type="scientific">Clostridium cochlearium</name>
    <dbReference type="NCBI Taxonomy" id="1494"/>
    <lineage>
        <taxon>Bacteria</taxon>
        <taxon>Bacillati</taxon>
        <taxon>Bacillota</taxon>
        <taxon>Clostridia</taxon>
        <taxon>Eubacteriales</taxon>
        <taxon>Clostridiaceae</taxon>
        <taxon>Clostridium</taxon>
    </lineage>
</organism>
<feature type="modified residue" description="Pyruvic acid (Ser); by autocatalysis" evidence="12">
    <location>
        <position position="255"/>
    </location>
</feature>
<evidence type="ECO:0000256" key="2">
    <source>
        <dbReference type="ARBA" id="ARBA00022475"/>
    </source>
</evidence>
<dbReference type="RefSeq" id="WP_089867163.1">
    <property type="nucleotide sequence ID" value="NZ_CP173238.1"/>
</dbReference>
<dbReference type="NCBIfam" id="NF001941">
    <property type="entry name" value="PRK00723.1"/>
    <property type="match status" value="1"/>
</dbReference>
<evidence type="ECO:0000256" key="10">
    <source>
        <dbReference type="ARBA" id="ARBA00023264"/>
    </source>
</evidence>
<evidence type="ECO:0000256" key="1">
    <source>
        <dbReference type="ARBA" id="ARBA00005189"/>
    </source>
</evidence>
<dbReference type="Pfam" id="PF02666">
    <property type="entry name" value="PS_Dcarbxylase"/>
    <property type="match status" value="1"/>
</dbReference>
<comment type="pathway">
    <text evidence="12">Phospholipid metabolism; phosphatidylethanolamine biosynthesis; phosphatidylethanolamine from CDP-diacylglycerol: step 2/2.</text>
</comment>
<evidence type="ECO:0000256" key="5">
    <source>
        <dbReference type="ARBA" id="ARBA00023098"/>
    </source>
</evidence>
<comment type="subcellular location">
    <subcellularLocation>
        <location evidence="12">Cell membrane</location>
        <topology evidence="12">Peripheral membrane protein</topology>
    </subcellularLocation>
</comment>
<feature type="chain" id="PRO_5044351067" description="Phosphatidylserine decarboxylase alpha chain" evidence="12">
    <location>
        <begin position="255"/>
        <end position="296"/>
    </location>
</feature>
<comment type="function">
    <text evidence="12">Catalyzes the formation of phosphatidylethanolamine (PtdEtn) from phosphatidylserine (PtdSer).</text>
</comment>
<evidence type="ECO:0000256" key="3">
    <source>
        <dbReference type="ARBA" id="ARBA00022516"/>
    </source>
</evidence>
<dbReference type="UniPathway" id="UPA00558">
    <property type="reaction ID" value="UER00616"/>
</dbReference>
<keyword evidence="9 12" id="KW-0456">Lyase</keyword>
<keyword evidence="8 12" id="KW-0594">Phospholipid biosynthesis</keyword>
<dbReference type="AlphaFoldDB" id="A0A239YW90"/>
<feature type="chain" id="PRO_5044351068" description="Phosphatidylserine decarboxylase beta chain" evidence="12">
    <location>
        <begin position="1"/>
        <end position="254"/>
    </location>
</feature>
<feature type="active site" description="Charge relay system; for autoendoproteolytic cleavage activity" evidence="12">
    <location>
        <position position="255"/>
    </location>
</feature>
<evidence type="ECO:0000313" key="14">
    <source>
        <dbReference type="EMBL" id="SQB35022.1"/>
    </source>
</evidence>
<keyword evidence="6 12" id="KW-0472">Membrane</keyword>
<dbReference type="GO" id="GO:0006646">
    <property type="term" value="P:phosphatidylethanolamine biosynthetic process"/>
    <property type="evidence" value="ECO:0007669"/>
    <property type="project" value="UniProtKB-UniRule"/>
</dbReference>
<comment type="cofactor">
    <cofactor evidence="12">
        <name>pyruvate</name>
        <dbReference type="ChEBI" id="CHEBI:15361"/>
    </cofactor>
    <text evidence="12">Binds 1 pyruvoyl group covalently per subunit.</text>
</comment>
<comment type="similarity">
    <text evidence="12">Belongs to the phosphatidylserine decarboxylase family. PSD-B subfamily. Prokaryotic type II sub-subfamily.</text>
</comment>
<dbReference type="InterPro" id="IPR033177">
    <property type="entry name" value="PSD-B"/>
</dbReference>
<sequence>MIKFYNRKTKSYEIEKVSGEKLLNLLYNSKNNKLLNIITKNKFVSYFYGKYCDMEISKLKIKSFIENFNINIDESLKSINEFKSFNEFFTRKLKSNSRTIHGNNNILISPADSKVLAFENIDIKKIIQVKGSYYSFEELLNSNKLCEKYRDGSCLIFRLCPTDYHRFHFVDSGICTKTTKINGHYYSVNPIALQKIPSLFCKNKREWSILKSDNFGDILYIEIGATCVGTIVQTYNPNKKVSKGQEKGYFKFGGSTIILFFEKNKIFIDKDIINQSNLGYESKVLVGDKIGKKKDD</sequence>
<dbReference type="GeneID" id="70575999"/>
<feature type="site" description="Cleavage (non-hydrolytic); by autocatalysis" evidence="12">
    <location>
        <begin position="254"/>
        <end position="255"/>
    </location>
</feature>
<keyword evidence="3 12" id="KW-0444">Lipid biosynthesis</keyword>
<keyword evidence="11 12" id="KW-0670">Pyruvate</keyword>
<evidence type="ECO:0000256" key="11">
    <source>
        <dbReference type="ARBA" id="ARBA00023317"/>
    </source>
</evidence>
<dbReference type="EMBL" id="FNGL01000019">
    <property type="protein sequence ID" value="SDL32477.1"/>
    <property type="molecule type" value="Genomic_DNA"/>
</dbReference>
<accession>A0A239YW90</accession>
<comment type="PTM">
    <text evidence="12">Is synthesized initially as an inactive proenzyme. Formation of the active enzyme involves a self-maturation process in which the active site pyruvoyl group is generated from an internal serine residue via an autocatalytic post-translational modification. Two non-identical subunits are generated from the proenzyme in this reaction, and the pyruvate is formed at the N-terminus of the alpha chain, which is derived from the carboxyl end of the proenzyme. The autoendoproteolytic cleavage occurs by a canonical serine protease mechanism, in which the side chain hydroxyl group of the serine supplies its oxygen atom to form the C-terminus of the beta chain, while the remainder of the serine residue undergoes an oxidative deamination to produce ammonia and the pyruvoyl prosthetic group on the alpha chain. During this reaction, the Ser that is part of the protease active site of the proenzyme becomes the pyruvoyl prosthetic group, which constitutes an essential element of the active site of the mature decarboxylase.</text>
</comment>
<comment type="pathway">
    <text evidence="1">Lipid metabolism.</text>
</comment>
<dbReference type="HAMAP" id="MF_00663">
    <property type="entry name" value="PS_decarb_PSD_B_type2"/>
    <property type="match status" value="1"/>
</dbReference>
<keyword evidence="2 12" id="KW-1003">Cell membrane</keyword>
<comment type="catalytic activity">
    <reaction evidence="12">
        <text>a 1,2-diacyl-sn-glycero-3-phospho-L-serine + H(+) = a 1,2-diacyl-sn-glycero-3-phosphoethanolamine + CO2</text>
        <dbReference type="Rhea" id="RHEA:20828"/>
        <dbReference type="ChEBI" id="CHEBI:15378"/>
        <dbReference type="ChEBI" id="CHEBI:16526"/>
        <dbReference type="ChEBI" id="CHEBI:57262"/>
        <dbReference type="ChEBI" id="CHEBI:64612"/>
        <dbReference type="EC" id="4.1.1.65"/>
    </reaction>
</comment>
<dbReference type="STRING" id="1494.SAMN05216497_11940"/>
<keyword evidence="10 12" id="KW-1208">Phospholipid metabolism</keyword>
<name>A0A239YW90_CLOCO</name>
<keyword evidence="5 12" id="KW-0443">Lipid metabolism</keyword>
<evidence type="ECO:0000313" key="15">
    <source>
        <dbReference type="Proteomes" id="UP000198811"/>
    </source>
</evidence>
<feature type="active site" description="Charge relay system; for autoendoproteolytic cleavage activity" evidence="12">
    <location>
        <position position="168"/>
    </location>
</feature>
<evidence type="ECO:0000313" key="16">
    <source>
        <dbReference type="Proteomes" id="UP000250223"/>
    </source>
</evidence>
<dbReference type="EC" id="4.1.1.65" evidence="12"/>
<evidence type="ECO:0000256" key="9">
    <source>
        <dbReference type="ARBA" id="ARBA00023239"/>
    </source>
</evidence>
<dbReference type="Proteomes" id="UP000250223">
    <property type="component" value="Unassembled WGS sequence"/>
</dbReference>